<dbReference type="EMBL" id="FOZC01000010">
    <property type="protein sequence ID" value="SFR81432.1"/>
    <property type="molecule type" value="Genomic_DNA"/>
</dbReference>
<feature type="transmembrane region" description="Helical" evidence="1">
    <location>
        <begin position="156"/>
        <end position="178"/>
    </location>
</feature>
<accession>A0A1I6JR26</accession>
<keyword evidence="1" id="KW-0812">Transmembrane</keyword>
<feature type="transmembrane region" description="Helical" evidence="1">
    <location>
        <begin position="122"/>
        <end position="144"/>
    </location>
</feature>
<reference evidence="2 3" key="1">
    <citation type="submission" date="2016-10" db="EMBL/GenBank/DDBJ databases">
        <authorList>
            <person name="de Groot N.N."/>
        </authorList>
    </citation>
    <scope>NUCLEOTIDE SEQUENCE [LARGE SCALE GENOMIC DNA]</scope>
    <source>
        <strain evidence="2 3">F</strain>
    </source>
</reference>
<name>A0A1I6JR26_9FIRM</name>
<evidence type="ECO:0000313" key="2">
    <source>
        <dbReference type="EMBL" id="SFR81432.1"/>
    </source>
</evidence>
<keyword evidence="1" id="KW-0472">Membrane</keyword>
<dbReference type="Proteomes" id="UP000214760">
    <property type="component" value="Unassembled WGS sequence"/>
</dbReference>
<dbReference type="RefSeq" id="WP_031473386.1">
    <property type="nucleotide sequence ID" value="NZ_FOZC01000010.1"/>
</dbReference>
<organism evidence="2 3">
    <name type="scientific">[Clostridium] aminophilum</name>
    <dbReference type="NCBI Taxonomy" id="1526"/>
    <lineage>
        <taxon>Bacteria</taxon>
        <taxon>Bacillati</taxon>
        <taxon>Bacillota</taxon>
        <taxon>Clostridia</taxon>
        <taxon>Lachnospirales</taxon>
        <taxon>Lachnospiraceae</taxon>
    </lineage>
</organism>
<dbReference type="PANTHER" id="PTHR43471">
    <property type="entry name" value="ABC TRANSPORTER PERMEASE"/>
    <property type="match status" value="1"/>
</dbReference>
<gene>
    <name evidence="2" type="ORF">SAMN02910262_01818</name>
</gene>
<feature type="transmembrane region" description="Helical" evidence="1">
    <location>
        <begin position="235"/>
        <end position="252"/>
    </location>
</feature>
<feature type="transmembrane region" description="Helical" evidence="1">
    <location>
        <begin position="190"/>
        <end position="215"/>
    </location>
</feature>
<feature type="transmembrane region" description="Helical" evidence="1">
    <location>
        <begin position="15"/>
        <end position="32"/>
    </location>
</feature>
<dbReference type="GO" id="GO:0140359">
    <property type="term" value="F:ABC-type transporter activity"/>
    <property type="evidence" value="ECO:0007669"/>
    <property type="project" value="InterPro"/>
</dbReference>
<keyword evidence="1" id="KW-1133">Transmembrane helix</keyword>
<feature type="transmembrane region" description="Helical" evidence="1">
    <location>
        <begin position="69"/>
        <end position="92"/>
    </location>
</feature>
<proteinExistence type="predicted"/>
<sequence length="261" mass="29223">MISLIKKELKLTRKILLIWLGIIILLCVFAYIEYLSLKDSLPILVEMLNDFPRILMVMFGVSEDLNTALGWYGCIYFWVAILAYSYAIYLGISSIAKEKTQGTAEYLFTKPLGRNQIVIGKAAANVCNLFILAAVSGVCNYYTAIAPLGGLDQKNAALLTTVGLFLTEIILYSIGFWVSSLCKSYKQAMLFGFGALIVFYCIYFVAEYLCIPALFYLTPLKYFDVYAVAKDGISLMFLLISGVITFLSIFLAKNRWAGKEM</sequence>
<dbReference type="GO" id="GO:0005886">
    <property type="term" value="C:plasma membrane"/>
    <property type="evidence" value="ECO:0007669"/>
    <property type="project" value="UniProtKB-SubCell"/>
</dbReference>
<protein>
    <submittedName>
        <fullName evidence="2">ABC-2 type transport system permease protein</fullName>
    </submittedName>
</protein>
<dbReference type="Pfam" id="PF12679">
    <property type="entry name" value="ABC2_membrane_2"/>
    <property type="match status" value="1"/>
</dbReference>
<evidence type="ECO:0000313" key="3">
    <source>
        <dbReference type="Proteomes" id="UP000214760"/>
    </source>
</evidence>
<dbReference type="AlphaFoldDB" id="A0A1I6JR26"/>
<evidence type="ECO:0000256" key="1">
    <source>
        <dbReference type="SAM" id="Phobius"/>
    </source>
</evidence>